<accession>A0ABM1MZ77</accession>
<sequence length="445" mass="52041">MRCNRRLLCVKVKSFLLLLVVLPSFIFLVTFISRRPSILNSVLYRAVDLNVANAQFRPGHFLNEYRVSNESYCTFKYNLPDKFRYAETDLEYSPELAAKSSYRVLYNVLEAKETLNSSAPVTYATHVTPEFINYISEIARHWDGLISVAAFVPDDDADFITSQLLQICQCLPEMSKVSVHYVFPKSYPPYIKNHSIPTTCTLQDSSTHSTYRTTNKLPYPVNIGRNVARRASKTDYVLVSDVELMPSDRLASKFEDMMKQFASLRRLSFPSRVFVVPVFEIEEFEAIPRSKDELVKLIREEKALYFHRHICSHCQKFPGLETWIQHEANGLLKPLMVVKREYPFHRWEPIYIGTKNEPFYSERLSWEGKQDKMTQMLEMCLKGYVFIILDNAFLIHWPGVKRKSPEMKLKAKWRLPYLMKNTRQYNQIISHLATTHKNNPKCKLQ</sequence>
<keyword evidence="1" id="KW-1133">Transmembrane helix</keyword>
<evidence type="ECO:0000256" key="1">
    <source>
        <dbReference type="SAM" id="Phobius"/>
    </source>
</evidence>
<dbReference type="Pfam" id="PF13896">
    <property type="entry name" value="Glyco_transf_49"/>
    <property type="match status" value="1"/>
</dbReference>
<name>A0ABM1MZ77_NICVS</name>
<keyword evidence="1" id="KW-0812">Transmembrane</keyword>
<protein>
    <submittedName>
        <fullName evidence="3">Beta-1,4-glucuronyltransferase 1-like isoform X1</fullName>
    </submittedName>
</protein>
<dbReference type="GeneID" id="108565100"/>
<gene>
    <name evidence="3" type="primary">LOC108565100</name>
</gene>
<dbReference type="RefSeq" id="XP_017779877.1">
    <property type="nucleotide sequence ID" value="XM_017924388.1"/>
</dbReference>
<organism evidence="2 3">
    <name type="scientific">Nicrophorus vespilloides</name>
    <name type="common">Boreal carrion beetle</name>
    <dbReference type="NCBI Taxonomy" id="110193"/>
    <lineage>
        <taxon>Eukaryota</taxon>
        <taxon>Metazoa</taxon>
        <taxon>Ecdysozoa</taxon>
        <taxon>Arthropoda</taxon>
        <taxon>Hexapoda</taxon>
        <taxon>Insecta</taxon>
        <taxon>Pterygota</taxon>
        <taxon>Neoptera</taxon>
        <taxon>Endopterygota</taxon>
        <taxon>Coleoptera</taxon>
        <taxon>Polyphaga</taxon>
        <taxon>Staphyliniformia</taxon>
        <taxon>Silphidae</taxon>
        <taxon>Nicrophorinae</taxon>
        <taxon>Nicrophorus</taxon>
    </lineage>
</organism>
<evidence type="ECO:0000313" key="3">
    <source>
        <dbReference type="RefSeq" id="XP_017779877.1"/>
    </source>
</evidence>
<reference evidence="3" key="1">
    <citation type="submission" date="2025-08" db="UniProtKB">
        <authorList>
            <consortium name="RefSeq"/>
        </authorList>
    </citation>
    <scope>IDENTIFICATION</scope>
    <source>
        <tissue evidence="3">Whole Larva</tissue>
    </source>
</reference>
<proteinExistence type="predicted"/>
<keyword evidence="2" id="KW-1185">Reference proteome</keyword>
<dbReference type="PANTHER" id="PTHR47412">
    <property type="entry name" value="FI01434P-RELATED"/>
    <property type="match status" value="1"/>
</dbReference>
<dbReference type="PANTHER" id="PTHR47412:SF1">
    <property type="entry name" value="FI01434P-RELATED"/>
    <property type="match status" value="1"/>
</dbReference>
<feature type="transmembrane region" description="Helical" evidence="1">
    <location>
        <begin position="12"/>
        <end position="32"/>
    </location>
</feature>
<keyword evidence="1" id="KW-0472">Membrane</keyword>
<dbReference type="Proteomes" id="UP000695000">
    <property type="component" value="Unplaced"/>
</dbReference>
<evidence type="ECO:0000313" key="2">
    <source>
        <dbReference type="Proteomes" id="UP000695000"/>
    </source>
</evidence>